<evidence type="ECO:0000259" key="4">
    <source>
        <dbReference type="PROSITE" id="PS51000"/>
    </source>
</evidence>
<dbReference type="InterPro" id="IPR051534">
    <property type="entry name" value="CBASS_pafABC_assoc_protein"/>
</dbReference>
<evidence type="ECO:0000256" key="3">
    <source>
        <dbReference type="ARBA" id="ARBA00023163"/>
    </source>
</evidence>
<sequence>MPGRLLRLLSLLQGRREWSGAELAERLGVSTRTVRRDVDRLRALDYPVESTTGTAGGYRLVSGRNLPPLLLDEEEAVAVALGLVTAGGSGVAGLGESALRALAKLERLLPARLRPRLAALGGSAEAVPARGAPRVDPAVLAVLAACCRDRRVLAFDYLDRAGAGSARRVEPLRLVTFGGRWYLVAYDPSREDWRVFRADRITGPRPSHDRFLPRPLPAPDAVTYLTRSFAAATYRHTARLEVALGADAVRARLFSHVPGEIEARGPKACAVRLSADSAELVAQYVAAIAVLDAAVTLVDASEEVRTLLRGLRERLPEWCGPAADGGTDPHGTG</sequence>
<dbReference type="PROSITE" id="PS51000">
    <property type="entry name" value="HTH_DEOR_2"/>
    <property type="match status" value="1"/>
</dbReference>
<dbReference type="InterPro" id="IPR001034">
    <property type="entry name" value="DeoR_HTH"/>
</dbReference>
<dbReference type="SUPFAM" id="SSF46785">
    <property type="entry name" value="Winged helix' DNA-binding domain"/>
    <property type="match status" value="1"/>
</dbReference>
<dbReference type="PROSITE" id="PS00894">
    <property type="entry name" value="HTH_DEOR_1"/>
    <property type="match status" value="1"/>
</dbReference>
<dbReference type="PANTHER" id="PTHR34580:SF3">
    <property type="entry name" value="PROTEIN PAFB"/>
    <property type="match status" value="1"/>
</dbReference>
<dbReference type="InterPro" id="IPR036390">
    <property type="entry name" value="WH_DNA-bd_sf"/>
</dbReference>
<organism evidence="5 6">
    <name type="scientific">Thermobifida alba</name>
    <name type="common">Thermomonospora alba</name>
    <dbReference type="NCBI Taxonomy" id="53522"/>
    <lineage>
        <taxon>Bacteria</taxon>
        <taxon>Bacillati</taxon>
        <taxon>Actinomycetota</taxon>
        <taxon>Actinomycetes</taxon>
        <taxon>Streptosporangiales</taxon>
        <taxon>Nocardiopsidaceae</taxon>
        <taxon>Thermobifida</taxon>
    </lineage>
</organism>
<proteinExistence type="predicted"/>
<keyword evidence="1" id="KW-0805">Transcription regulation</keyword>
<dbReference type="InterPro" id="IPR026881">
    <property type="entry name" value="WYL_dom"/>
</dbReference>
<reference evidence="5 6" key="1">
    <citation type="submission" date="2020-04" db="EMBL/GenBank/DDBJ databases">
        <title>Thermobifida alba genome sequencing and assembly.</title>
        <authorList>
            <person name="Luzics S."/>
            <person name="Horvath B."/>
            <person name="Nagy I."/>
            <person name="Toth A."/>
            <person name="Nagy I."/>
            <person name="Kukolya J."/>
        </authorList>
    </citation>
    <scope>NUCLEOTIDE SEQUENCE [LARGE SCALE GENOMIC DNA]</scope>
    <source>
        <strain evidence="5 6">DSM 43795</strain>
    </source>
</reference>
<accession>A0ABY4L8E3</accession>
<evidence type="ECO:0000313" key="5">
    <source>
        <dbReference type="EMBL" id="UPT23545.1"/>
    </source>
</evidence>
<protein>
    <submittedName>
        <fullName evidence="5">YafY family transcriptional regulator</fullName>
    </submittedName>
</protein>
<dbReference type="RefSeq" id="WP_341849838.1">
    <property type="nucleotide sequence ID" value="NZ_CP051627.1"/>
</dbReference>
<evidence type="ECO:0000256" key="2">
    <source>
        <dbReference type="ARBA" id="ARBA00023125"/>
    </source>
</evidence>
<evidence type="ECO:0000313" key="6">
    <source>
        <dbReference type="Proteomes" id="UP000832041"/>
    </source>
</evidence>
<keyword evidence="6" id="KW-1185">Reference proteome</keyword>
<dbReference type="PROSITE" id="PS52050">
    <property type="entry name" value="WYL"/>
    <property type="match status" value="1"/>
</dbReference>
<dbReference type="PANTHER" id="PTHR34580">
    <property type="match status" value="1"/>
</dbReference>
<keyword evidence="2" id="KW-0238">DNA-binding</keyword>
<name>A0ABY4L8E3_THEAE</name>
<feature type="domain" description="HTH deoR-type" evidence="4">
    <location>
        <begin position="1"/>
        <end position="60"/>
    </location>
</feature>
<dbReference type="InterPro" id="IPR018356">
    <property type="entry name" value="Tscrpt_reg_HTH_DeoR_CS"/>
</dbReference>
<dbReference type="InterPro" id="IPR036388">
    <property type="entry name" value="WH-like_DNA-bd_sf"/>
</dbReference>
<keyword evidence="3" id="KW-0804">Transcription</keyword>
<dbReference type="EMBL" id="CP051627">
    <property type="protein sequence ID" value="UPT23545.1"/>
    <property type="molecule type" value="Genomic_DNA"/>
</dbReference>
<dbReference type="InterPro" id="IPR013196">
    <property type="entry name" value="HTH_11"/>
</dbReference>
<evidence type="ECO:0000256" key="1">
    <source>
        <dbReference type="ARBA" id="ARBA00023015"/>
    </source>
</evidence>
<dbReference type="Proteomes" id="UP000832041">
    <property type="component" value="Chromosome"/>
</dbReference>
<gene>
    <name evidence="5" type="ORF">FOF52_15200</name>
</gene>
<dbReference type="Gene3D" id="1.10.10.10">
    <property type="entry name" value="Winged helix-like DNA-binding domain superfamily/Winged helix DNA-binding domain"/>
    <property type="match status" value="1"/>
</dbReference>
<dbReference type="Pfam" id="PF08279">
    <property type="entry name" value="HTH_11"/>
    <property type="match status" value="1"/>
</dbReference>
<dbReference type="Pfam" id="PF13280">
    <property type="entry name" value="WYL"/>
    <property type="match status" value="1"/>
</dbReference>